<keyword evidence="1" id="KW-1133">Transmembrane helix</keyword>
<organism evidence="2 3">
    <name type="scientific">Candidatus Fervidibacter japonicus</name>
    <dbReference type="NCBI Taxonomy" id="2035412"/>
    <lineage>
        <taxon>Bacteria</taxon>
        <taxon>Candidatus Fervidibacterota</taxon>
        <taxon>Candidatus Fervidibacter</taxon>
    </lineage>
</organism>
<evidence type="ECO:0000256" key="1">
    <source>
        <dbReference type="SAM" id="Phobius"/>
    </source>
</evidence>
<dbReference type="Pfam" id="PF04143">
    <property type="entry name" value="Sulf_transp"/>
    <property type="match status" value="1"/>
</dbReference>
<reference evidence="3" key="1">
    <citation type="submission" date="2017-09" db="EMBL/GenBank/DDBJ databases">
        <title>Metaegenomics of thermophilic ammonia-oxidizing enrichment culture.</title>
        <authorList>
            <person name="Kato S."/>
            <person name="Suzuki K."/>
        </authorList>
    </citation>
    <scope>NUCLEOTIDE SEQUENCE [LARGE SCALE GENOMIC DNA]</scope>
</reference>
<dbReference type="AlphaFoldDB" id="A0A2H5XG83"/>
<evidence type="ECO:0000313" key="3">
    <source>
        <dbReference type="Proteomes" id="UP000236173"/>
    </source>
</evidence>
<comment type="caution">
    <text evidence="2">The sequence shown here is derived from an EMBL/GenBank/DDBJ whole genome shotgun (WGS) entry which is preliminary data.</text>
</comment>
<name>A0A2H5XG83_9BACT</name>
<feature type="transmembrane region" description="Helical" evidence="1">
    <location>
        <begin position="74"/>
        <end position="103"/>
    </location>
</feature>
<evidence type="ECO:0000313" key="2">
    <source>
        <dbReference type="EMBL" id="GBD00194.1"/>
    </source>
</evidence>
<dbReference type="InterPro" id="IPR007272">
    <property type="entry name" value="Sulf_transp_TsuA/YedE"/>
</dbReference>
<feature type="transmembrane region" description="Helical" evidence="1">
    <location>
        <begin position="110"/>
        <end position="131"/>
    </location>
</feature>
<keyword evidence="1" id="KW-0812">Transmembrane</keyword>
<feature type="transmembrane region" description="Helical" evidence="1">
    <location>
        <begin position="151"/>
        <end position="172"/>
    </location>
</feature>
<keyword evidence="1" id="KW-0472">Membrane</keyword>
<proteinExistence type="predicted"/>
<gene>
    <name evidence="2" type="ORF">HRbin17_02732</name>
</gene>
<protein>
    <submittedName>
        <fullName evidence="2">Uncharacterized protein</fullName>
    </submittedName>
</protein>
<dbReference type="Proteomes" id="UP000236173">
    <property type="component" value="Unassembled WGS sequence"/>
</dbReference>
<sequence>MEFKTLLIALLIGMAFGATLSLSGAASHRMIVNALRLKDLRLLKIILTALAVGMLGVNLLDAAGMAHLKIKPAYLLGVALGGALFGVGFALAGYCPGTCVVATAERKKDAAFVLLGGLLGATTLGLLYPVIKPMLIDPLNLGEVRVPNLLGISPLTIATVLAVVLLAVAWLLPDRIGEQKEAVLAQPHTKAA</sequence>
<feature type="transmembrane region" description="Helical" evidence="1">
    <location>
        <begin position="45"/>
        <end position="68"/>
    </location>
</feature>
<dbReference type="EMBL" id="BEHT01000058">
    <property type="protein sequence ID" value="GBD00194.1"/>
    <property type="molecule type" value="Genomic_DNA"/>
</dbReference>
<accession>A0A2H5XG83</accession>
<feature type="transmembrane region" description="Helical" evidence="1">
    <location>
        <begin position="6"/>
        <end position="25"/>
    </location>
</feature>